<dbReference type="EMBL" id="JBHDIY010000002">
    <property type="protein sequence ID" value="MFL4469051.1"/>
    <property type="molecule type" value="Genomic_DNA"/>
</dbReference>
<gene>
    <name evidence="1" type="ORF">ACERZ8_03905</name>
</gene>
<name>A0ABW8UPN8_9RHOB</name>
<dbReference type="InterPro" id="IPR049725">
    <property type="entry name" value="STM3845-like"/>
</dbReference>
<comment type="caution">
    <text evidence="1">The sequence shown here is derived from an EMBL/GenBank/DDBJ whole genome shotgun (WGS) entry which is preliminary data.</text>
</comment>
<keyword evidence="2" id="KW-1185">Reference proteome</keyword>
<reference evidence="1 2" key="1">
    <citation type="submission" date="2024-08" db="EMBL/GenBank/DDBJ databases">
        <title>Tateyamaria sp. nov., isolated from marine algae.</title>
        <authorList>
            <person name="Choi B.J."/>
            <person name="Kim J.M."/>
            <person name="Lee J.K."/>
            <person name="Choi D.G."/>
            <person name="Bayburt H."/>
            <person name="Baek J.H."/>
            <person name="Han D.M."/>
            <person name="Jeon C.O."/>
        </authorList>
    </citation>
    <scope>NUCLEOTIDE SEQUENCE [LARGE SCALE GENOMIC DNA]</scope>
    <source>
        <strain evidence="1 2">KMU-156</strain>
    </source>
</reference>
<protein>
    <submittedName>
        <fullName evidence="1">Retron St85 family effector protein</fullName>
    </submittedName>
</protein>
<dbReference type="RefSeq" id="WP_407590814.1">
    <property type="nucleotide sequence ID" value="NZ_JBHDIY010000002.1"/>
</dbReference>
<sequence length="300" mass="33484">MDHPLRSDDHKSLRKGLYDLFRNGFTIPRQSNIVFVCGGSEPTDMRRKFQSEFDELLPGYEFFEPEFAMRKYWTLGDNEPFDITTFEELIGKLSHSIVIFPEAPGSLAETGYFSAIPEIAAKILLVINATHLTKDSFISIGPAKKIADVSIFQPNIQFDYSHPDFNLVSQRLIDRAPLHPTRRTLKIMAFAEMDSFELFAIIQMLVSMLGIATVEDIEAVLKGLFSGHIAPSKTKQIVSILVGSGRLVEVGDYGHLKPSGTENLILKIKDGAKTERDVLMVDISTIYLGADPEFIALVGI</sequence>
<evidence type="ECO:0000313" key="1">
    <source>
        <dbReference type="EMBL" id="MFL4469051.1"/>
    </source>
</evidence>
<organism evidence="1 2">
    <name type="scientific">Tateyamaria armeniaca</name>
    <dbReference type="NCBI Taxonomy" id="2518930"/>
    <lineage>
        <taxon>Bacteria</taxon>
        <taxon>Pseudomonadati</taxon>
        <taxon>Pseudomonadota</taxon>
        <taxon>Alphaproteobacteria</taxon>
        <taxon>Rhodobacterales</taxon>
        <taxon>Roseobacteraceae</taxon>
        <taxon>Tateyamaria</taxon>
    </lineage>
</organism>
<proteinExistence type="predicted"/>
<accession>A0ABW8UPN8</accession>
<evidence type="ECO:0000313" key="2">
    <source>
        <dbReference type="Proteomes" id="UP001627408"/>
    </source>
</evidence>
<dbReference type="NCBIfam" id="NF038232">
    <property type="entry name" value="STM3845_fam"/>
    <property type="match status" value="1"/>
</dbReference>
<dbReference type="Proteomes" id="UP001627408">
    <property type="component" value="Unassembled WGS sequence"/>
</dbReference>